<keyword evidence="5" id="KW-0653">Protein transport</keyword>
<comment type="similarity">
    <text evidence="2">Belongs to the VPS35L family.</text>
</comment>
<dbReference type="InterPro" id="IPR029705">
    <property type="entry name" value="VPS35L"/>
</dbReference>
<gene>
    <name evidence="6" type="ORF">H310_11554</name>
</gene>
<comment type="subcellular location">
    <subcellularLocation>
        <location evidence="1">Endosome</location>
    </subcellularLocation>
</comment>
<dbReference type="EMBL" id="KI913983">
    <property type="protein sequence ID" value="ETV94903.1"/>
    <property type="molecule type" value="Genomic_DNA"/>
</dbReference>
<dbReference type="RefSeq" id="XP_008876495.1">
    <property type="nucleotide sequence ID" value="XM_008878273.1"/>
</dbReference>
<accession>A0A024TLM6</accession>
<dbReference type="VEuPathDB" id="FungiDB:H310_11554"/>
<dbReference type="AlphaFoldDB" id="A0A024TLM6"/>
<dbReference type="GO" id="GO:0015031">
    <property type="term" value="P:protein transport"/>
    <property type="evidence" value="ECO:0007669"/>
    <property type="project" value="UniProtKB-KW"/>
</dbReference>
<organism evidence="6">
    <name type="scientific">Aphanomyces invadans</name>
    <dbReference type="NCBI Taxonomy" id="157072"/>
    <lineage>
        <taxon>Eukaryota</taxon>
        <taxon>Sar</taxon>
        <taxon>Stramenopiles</taxon>
        <taxon>Oomycota</taxon>
        <taxon>Saprolegniomycetes</taxon>
        <taxon>Saprolegniales</taxon>
        <taxon>Verrucalvaceae</taxon>
        <taxon>Aphanomyces</taxon>
    </lineage>
</organism>
<evidence type="ECO:0000256" key="2">
    <source>
        <dbReference type="ARBA" id="ARBA00010704"/>
    </source>
</evidence>
<sequence length="1056" mass="117332">MQTVVANPMTGASEPSHVKGGCDGSWQLGVKKITLSVSRSIQECDVSVVEYDPLVLPRPPGDDGAKIAAPRAAQPIPVPPKTIVQYSTSRVSSNDVVALEAGELDPLSALMANLDADNTQKASSPAWTSPQSPASKPVTLPPLDPTNEFLDEWTIQKDLLFQTFAAERFHITIDAHDDATDSDVKKKVVYTDADTASSTCVIKRARARLEQLDSKDVVDEPTTVQVSQSEYISRIKALQQDFLEAWHDDQKVLALRITIKCIKLLGDTTFPKFYPCMFVLVCDVLDCFGAHVFNRIKAKAEEHHALPHGFTSGDVDIEAKETCRNWFYKTACIRELLPRIYTEIALLRCYRFLCDGEFPHIVARLSNMIKGVGDVTVALYARTYLALASSRVLVGHHASNVMLQSMQDYMRIMHRFGMDKAVRFYTDTESTESELHAIHAPGVHWLMKSIALAATEVHVDALLHQYKQFAENSMVLEQIVTSFPGKLLAPHTMELVQLIRQTNHKEELFRCLSLKLVEAPPPAHEKLVFLNEVWGTITRLLDIHAYLRCAAAFVALLVTHYSSREVVILLKDVVRHLNASEAMDAAMYQALEDIMEVIIMEARRQTHYFTTIVPSSEFLTLLGMFQHSTNITLSKRLLTAFVRGRDKGLRLAVEGPHASIVHILLSICTRVHDALDSLSTSLEIHEASQAICTFVNCLDMSGVPHEGDGLLNMYVECRRVFYKLDRVKACLVRRVLWLSVLVDCHMRRSFVKGCLAYCHITIPSLVDGIEKLKLMTLCAKIALASQCLPQMDAFVKAAIVLMTELPSAKAAAQADSDQDALAVDVYEQHAMHAMTDLLSLLVVVPSTGDPLYFVNGFRNAMSKFPWLPTLANHTRMLVHLVPFLAAWVPDQELPYAIGHVPANDVLFGGSAALATALADMLTSVIEEILDQLHGLVQDPQQRDHRNRVNLQSDILLDLINTLVTSVELNAHAASRLVNFMTGLVAHHALLHGTSPLVDGRAMLEPDDYGTDDIKTYWRNTKAFIVCGADHPPSTLGPRQVAPWHHVAHSLHSVQML</sequence>
<protein>
    <submittedName>
        <fullName evidence="6">Uncharacterized protein</fullName>
    </submittedName>
</protein>
<evidence type="ECO:0000313" key="6">
    <source>
        <dbReference type="EMBL" id="ETV94903.1"/>
    </source>
</evidence>
<dbReference type="PANTHER" id="PTHR13673:SF0">
    <property type="entry name" value="VPS35 ENDOSOMAL PROTEIN-SORTING FACTOR-LIKE"/>
    <property type="match status" value="1"/>
</dbReference>
<evidence type="ECO:0000256" key="4">
    <source>
        <dbReference type="ARBA" id="ARBA00022753"/>
    </source>
</evidence>
<name>A0A024TLM6_9STRA</name>
<dbReference type="eggNOG" id="KOG3682">
    <property type="taxonomic scope" value="Eukaryota"/>
</dbReference>
<dbReference type="GeneID" id="20088604"/>
<dbReference type="STRING" id="157072.A0A024TLM6"/>
<reference evidence="6" key="1">
    <citation type="submission" date="2013-12" db="EMBL/GenBank/DDBJ databases">
        <title>The Genome Sequence of Aphanomyces invadans NJM9701.</title>
        <authorList>
            <consortium name="The Broad Institute Genomics Platform"/>
            <person name="Russ C."/>
            <person name="Tyler B."/>
            <person name="van West P."/>
            <person name="Dieguez-Uribeondo J."/>
            <person name="Young S.K."/>
            <person name="Zeng Q."/>
            <person name="Gargeya S."/>
            <person name="Fitzgerald M."/>
            <person name="Abouelleil A."/>
            <person name="Alvarado L."/>
            <person name="Chapman S.B."/>
            <person name="Gainer-Dewar J."/>
            <person name="Goldberg J."/>
            <person name="Griggs A."/>
            <person name="Gujja S."/>
            <person name="Hansen M."/>
            <person name="Howarth C."/>
            <person name="Imamovic A."/>
            <person name="Ireland A."/>
            <person name="Larimer J."/>
            <person name="McCowan C."/>
            <person name="Murphy C."/>
            <person name="Pearson M."/>
            <person name="Poon T.W."/>
            <person name="Priest M."/>
            <person name="Roberts A."/>
            <person name="Saif S."/>
            <person name="Shea T."/>
            <person name="Sykes S."/>
            <person name="Wortman J."/>
            <person name="Nusbaum C."/>
            <person name="Birren B."/>
        </authorList>
    </citation>
    <scope>NUCLEOTIDE SEQUENCE [LARGE SCALE GENOMIC DNA]</scope>
    <source>
        <strain evidence="6">NJM9701</strain>
    </source>
</reference>
<keyword evidence="3" id="KW-0813">Transport</keyword>
<evidence type="ECO:0000256" key="3">
    <source>
        <dbReference type="ARBA" id="ARBA00022448"/>
    </source>
</evidence>
<dbReference type="PANTHER" id="PTHR13673">
    <property type="entry name" value="ESOPHAGEAL CANCER ASSOCIATED PROTEIN"/>
    <property type="match status" value="1"/>
</dbReference>
<keyword evidence="4" id="KW-0967">Endosome</keyword>
<evidence type="ECO:0000256" key="5">
    <source>
        <dbReference type="ARBA" id="ARBA00022927"/>
    </source>
</evidence>
<dbReference type="OrthoDB" id="1734063at2759"/>
<dbReference type="GO" id="GO:0032456">
    <property type="term" value="P:endocytic recycling"/>
    <property type="evidence" value="ECO:0007669"/>
    <property type="project" value="InterPro"/>
</dbReference>
<evidence type="ECO:0000256" key="1">
    <source>
        <dbReference type="ARBA" id="ARBA00004177"/>
    </source>
</evidence>
<proteinExistence type="inferred from homology"/>
<dbReference type="GO" id="GO:0005768">
    <property type="term" value="C:endosome"/>
    <property type="evidence" value="ECO:0007669"/>
    <property type="project" value="UniProtKB-SubCell"/>
</dbReference>